<dbReference type="InterPro" id="IPR016181">
    <property type="entry name" value="Acyl_CoA_acyltransferase"/>
</dbReference>
<dbReference type="CDD" id="cd04301">
    <property type="entry name" value="NAT_SF"/>
    <property type="match status" value="1"/>
</dbReference>
<proteinExistence type="predicted"/>
<gene>
    <name evidence="2" type="ORF">FME95_12180</name>
</gene>
<dbReference type="AlphaFoldDB" id="A0A5C8Z4L4"/>
<evidence type="ECO:0000313" key="3">
    <source>
        <dbReference type="Proteomes" id="UP000321764"/>
    </source>
</evidence>
<organism evidence="2 3">
    <name type="scientific">Reinekea thalattae</name>
    <dbReference type="NCBI Taxonomy" id="2593301"/>
    <lineage>
        <taxon>Bacteria</taxon>
        <taxon>Pseudomonadati</taxon>
        <taxon>Pseudomonadota</taxon>
        <taxon>Gammaproteobacteria</taxon>
        <taxon>Oceanospirillales</taxon>
        <taxon>Saccharospirillaceae</taxon>
        <taxon>Reinekea</taxon>
    </lineage>
</organism>
<reference evidence="2 3" key="1">
    <citation type="submission" date="2019-07" db="EMBL/GenBank/DDBJ databases">
        <title>Reinekea sp. strain SSH23 genome sequencing and assembly.</title>
        <authorList>
            <person name="Kim I."/>
        </authorList>
    </citation>
    <scope>NUCLEOTIDE SEQUENCE [LARGE SCALE GENOMIC DNA]</scope>
    <source>
        <strain evidence="2 3">SSH23</strain>
    </source>
</reference>
<sequence>MLALRLAVFSVEQNCPYQDLDGKDISAWHLLGYQDGKLVAVARLLMPDVSYSGACSVGRVCCHIDYRDQKVGQRLMAEAVKQCRTLFSGFPITISAQHYLVRFYQQFGFQTVGSTYLEDDILHIEMTHQAA</sequence>
<dbReference type="GO" id="GO:0016747">
    <property type="term" value="F:acyltransferase activity, transferring groups other than amino-acyl groups"/>
    <property type="evidence" value="ECO:0007669"/>
    <property type="project" value="InterPro"/>
</dbReference>
<dbReference type="InterPro" id="IPR000182">
    <property type="entry name" value="GNAT_dom"/>
</dbReference>
<dbReference type="Pfam" id="PF13673">
    <property type="entry name" value="Acetyltransf_10"/>
    <property type="match status" value="1"/>
</dbReference>
<comment type="caution">
    <text evidence="2">The sequence shown here is derived from an EMBL/GenBank/DDBJ whole genome shotgun (WGS) entry which is preliminary data.</text>
</comment>
<keyword evidence="3" id="KW-1185">Reference proteome</keyword>
<evidence type="ECO:0000259" key="1">
    <source>
        <dbReference type="PROSITE" id="PS51186"/>
    </source>
</evidence>
<dbReference type="EMBL" id="VKAD01000002">
    <property type="protein sequence ID" value="TXR52209.1"/>
    <property type="molecule type" value="Genomic_DNA"/>
</dbReference>
<dbReference type="OrthoDB" id="9796171at2"/>
<protein>
    <submittedName>
        <fullName evidence="2">GNAT family N-acetyltransferase</fullName>
    </submittedName>
</protein>
<dbReference type="Gene3D" id="3.40.630.30">
    <property type="match status" value="1"/>
</dbReference>
<accession>A0A5C8Z4L4</accession>
<feature type="domain" description="N-acetyltransferase" evidence="1">
    <location>
        <begin position="1"/>
        <end position="131"/>
    </location>
</feature>
<dbReference type="Proteomes" id="UP000321764">
    <property type="component" value="Unassembled WGS sequence"/>
</dbReference>
<keyword evidence="2" id="KW-0808">Transferase</keyword>
<name>A0A5C8Z4L4_9GAMM</name>
<dbReference type="PROSITE" id="PS51186">
    <property type="entry name" value="GNAT"/>
    <property type="match status" value="1"/>
</dbReference>
<evidence type="ECO:0000313" key="2">
    <source>
        <dbReference type="EMBL" id="TXR52209.1"/>
    </source>
</evidence>
<dbReference type="SUPFAM" id="SSF55729">
    <property type="entry name" value="Acyl-CoA N-acyltransferases (Nat)"/>
    <property type="match status" value="1"/>
</dbReference>